<gene>
    <name evidence="2" type="ORF">OLEA9_A065275</name>
</gene>
<feature type="compositionally biased region" description="Basic and acidic residues" evidence="1">
    <location>
        <begin position="41"/>
        <end position="51"/>
    </location>
</feature>
<evidence type="ECO:0000256" key="1">
    <source>
        <dbReference type="SAM" id="MobiDB-lite"/>
    </source>
</evidence>
<dbReference type="Gramene" id="OE9A065275T1">
    <property type="protein sequence ID" value="OE9A065275C1"/>
    <property type="gene ID" value="OE9A065275"/>
</dbReference>
<dbReference type="EMBL" id="CACTIH010010046">
    <property type="protein sequence ID" value="CAA3033241.1"/>
    <property type="molecule type" value="Genomic_DNA"/>
</dbReference>
<dbReference type="Proteomes" id="UP000594638">
    <property type="component" value="Unassembled WGS sequence"/>
</dbReference>
<accession>A0A8S0VJU9</accession>
<dbReference type="AlphaFoldDB" id="A0A8S0VJU9"/>
<name>A0A8S0VJU9_OLEEU</name>
<evidence type="ECO:0000313" key="2">
    <source>
        <dbReference type="EMBL" id="CAA3033241.1"/>
    </source>
</evidence>
<keyword evidence="3" id="KW-1185">Reference proteome</keyword>
<sequence>SLANRTGGRAGGREAKVIRNGFVSARAFNFAPANRGTPRRPARDSGAREFELNSSPASHLAAPNLLRRPRPRGRLETLEGQKLHSRIWAMIDRAPSPARPGEDARRSTADDCFQLCSL</sequence>
<feature type="non-terminal residue" evidence="2">
    <location>
        <position position="1"/>
    </location>
</feature>
<evidence type="ECO:0000313" key="3">
    <source>
        <dbReference type="Proteomes" id="UP000594638"/>
    </source>
</evidence>
<comment type="caution">
    <text evidence="2">The sequence shown here is derived from an EMBL/GenBank/DDBJ whole genome shotgun (WGS) entry which is preliminary data.</text>
</comment>
<feature type="region of interest" description="Disordered" evidence="1">
    <location>
        <begin position="32"/>
        <end position="73"/>
    </location>
</feature>
<reference evidence="2 3" key="1">
    <citation type="submission" date="2019-12" db="EMBL/GenBank/DDBJ databases">
        <authorList>
            <person name="Alioto T."/>
            <person name="Alioto T."/>
            <person name="Gomez Garrido J."/>
        </authorList>
    </citation>
    <scope>NUCLEOTIDE SEQUENCE [LARGE SCALE GENOMIC DNA]</scope>
</reference>
<proteinExistence type="predicted"/>
<organism evidence="2 3">
    <name type="scientific">Olea europaea subsp. europaea</name>
    <dbReference type="NCBI Taxonomy" id="158383"/>
    <lineage>
        <taxon>Eukaryota</taxon>
        <taxon>Viridiplantae</taxon>
        <taxon>Streptophyta</taxon>
        <taxon>Embryophyta</taxon>
        <taxon>Tracheophyta</taxon>
        <taxon>Spermatophyta</taxon>
        <taxon>Magnoliopsida</taxon>
        <taxon>eudicotyledons</taxon>
        <taxon>Gunneridae</taxon>
        <taxon>Pentapetalae</taxon>
        <taxon>asterids</taxon>
        <taxon>lamiids</taxon>
        <taxon>Lamiales</taxon>
        <taxon>Oleaceae</taxon>
        <taxon>Oleeae</taxon>
        <taxon>Olea</taxon>
    </lineage>
</organism>
<protein>
    <submittedName>
        <fullName evidence="2">Uncharacterized protein</fullName>
    </submittedName>
</protein>